<proteinExistence type="predicted"/>
<feature type="transmembrane region" description="Helical" evidence="1">
    <location>
        <begin position="199"/>
        <end position="216"/>
    </location>
</feature>
<dbReference type="InterPro" id="IPR029787">
    <property type="entry name" value="Nucleotide_cyclase"/>
</dbReference>
<feature type="transmembrane region" description="Helical" evidence="1">
    <location>
        <begin position="72"/>
        <end position="96"/>
    </location>
</feature>
<dbReference type="SMART" id="SM00267">
    <property type="entry name" value="GGDEF"/>
    <property type="match status" value="1"/>
</dbReference>
<dbReference type="GO" id="GO:0005886">
    <property type="term" value="C:plasma membrane"/>
    <property type="evidence" value="ECO:0007669"/>
    <property type="project" value="TreeGrafter"/>
</dbReference>
<feature type="transmembrane region" description="Helical" evidence="1">
    <location>
        <begin position="108"/>
        <end position="132"/>
    </location>
</feature>
<dbReference type="InterPro" id="IPR000160">
    <property type="entry name" value="GGDEF_dom"/>
</dbReference>
<dbReference type="GO" id="GO:0043709">
    <property type="term" value="P:cell adhesion involved in single-species biofilm formation"/>
    <property type="evidence" value="ECO:0007669"/>
    <property type="project" value="TreeGrafter"/>
</dbReference>
<keyword evidence="4" id="KW-1185">Reference proteome</keyword>
<dbReference type="KEGG" id="ahb:bsdtb5_01730"/>
<feature type="transmembrane region" description="Helical" evidence="1">
    <location>
        <begin position="175"/>
        <end position="193"/>
    </location>
</feature>
<protein>
    <submittedName>
        <fullName evidence="3">GGDEF domain-containing protein</fullName>
    </submittedName>
</protein>
<dbReference type="Gene3D" id="3.30.70.270">
    <property type="match status" value="1"/>
</dbReference>
<name>A0A7R7IAV8_9FIRM</name>
<feature type="transmembrane region" description="Helical" evidence="1">
    <location>
        <begin position="6"/>
        <end position="25"/>
    </location>
</feature>
<feature type="transmembrane region" description="Helical" evidence="1">
    <location>
        <begin position="144"/>
        <end position="163"/>
    </location>
</feature>
<evidence type="ECO:0000256" key="1">
    <source>
        <dbReference type="SAM" id="Phobius"/>
    </source>
</evidence>
<dbReference type="InterPro" id="IPR050469">
    <property type="entry name" value="Diguanylate_Cyclase"/>
</dbReference>
<dbReference type="SUPFAM" id="SSF55073">
    <property type="entry name" value="Nucleotide cyclase"/>
    <property type="match status" value="1"/>
</dbReference>
<sequence length="374" mass="43580">MDIYLRIDIDLMAMFFLGAILFIAYKSLDMQDIINKAYMIVSFIVMLELLFEASSCVINGNTGELSRYISYILHIFLFTTAPILSMSGYYLIRFVVMSDYIINKKKAILLGLPVFISMGFTLLSLKYNYIFYLDADNIYHRGDFFIAFSIITYFYFLLDMIVIIRYRKLFIQQELISLILFILLPTIGGVIQTLFYGPLLMWSATALALVIIYVFLQQSMVHLDDLTGTWTRGSFEYYMNKRLKYHLKKQFGLIYCDLDNFKSINDGYGHYEGDRAIMTATQIIKNSLRKNDIIARMGGDEFVMLVECDSIQRLDDIVVRMKQKFNTYNKVSGKDYRLDCSFGADMLDLSQGTTEQMLHHVDCLMYENKRSKKK</sequence>
<dbReference type="Proteomes" id="UP000595897">
    <property type="component" value="Chromosome"/>
</dbReference>
<feature type="transmembrane region" description="Helical" evidence="1">
    <location>
        <begin position="37"/>
        <end position="60"/>
    </location>
</feature>
<evidence type="ECO:0000313" key="3">
    <source>
        <dbReference type="EMBL" id="BCN28878.1"/>
    </source>
</evidence>
<reference evidence="3 4" key="1">
    <citation type="submission" date="2020-11" db="EMBL/GenBank/DDBJ databases">
        <title>Draft genome sequencing of a Lachnospiraceae strain isolated from anoxic soil subjected to BSD treatment.</title>
        <authorList>
            <person name="Uek A."/>
            <person name="Tonouchi A."/>
        </authorList>
    </citation>
    <scope>NUCLEOTIDE SEQUENCE [LARGE SCALE GENOMIC DNA]</scope>
    <source>
        <strain evidence="3 4">TB5</strain>
    </source>
</reference>
<dbReference type="RefSeq" id="WP_271714184.1">
    <property type="nucleotide sequence ID" value="NZ_AP024169.1"/>
</dbReference>
<dbReference type="PROSITE" id="PS50887">
    <property type="entry name" value="GGDEF"/>
    <property type="match status" value="1"/>
</dbReference>
<feature type="domain" description="GGDEF" evidence="2">
    <location>
        <begin position="249"/>
        <end position="374"/>
    </location>
</feature>
<organism evidence="3 4">
    <name type="scientific">Anaeromicropila herbilytica</name>
    <dbReference type="NCBI Taxonomy" id="2785025"/>
    <lineage>
        <taxon>Bacteria</taxon>
        <taxon>Bacillati</taxon>
        <taxon>Bacillota</taxon>
        <taxon>Clostridia</taxon>
        <taxon>Lachnospirales</taxon>
        <taxon>Lachnospiraceae</taxon>
        <taxon>Anaeromicropila</taxon>
    </lineage>
</organism>
<gene>
    <name evidence="3" type="ORF">bsdtb5_01730</name>
</gene>
<dbReference type="NCBIfam" id="TIGR00254">
    <property type="entry name" value="GGDEF"/>
    <property type="match status" value="1"/>
</dbReference>
<dbReference type="AlphaFoldDB" id="A0A7R7IAV8"/>
<dbReference type="GO" id="GO:0052621">
    <property type="term" value="F:diguanylate cyclase activity"/>
    <property type="evidence" value="ECO:0007669"/>
    <property type="project" value="TreeGrafter"/>
</dbReference>
<dbReference type="InterPro" id="IPR043128">
    <property type="entry name" value="Rev_trsase/Diguanyl_cyclase"/>
</dbReference>
<dbReference type="Pfam" id="PF00990">
    <property type="entry name" value="GGDEF"/>
    <property type="match status" value="1"/>
</dbReference>
<dbReference type="GO" id="GO:1902201">
    <property type="term" value="P:negative regulation of bacterial-type flagellum-dependent cell motility"/>
    <property type="evidence" value="ECO:0007669"/>
    <property type="project" value="TreeGrafter"/>
</dbReference>
<keyword evidence="1" id="KW-1133">Transmembrane helix</keyword>
<keyword evidence="1" id="KW-0812">Transmembrane</keyword>
<dbReference type="CDD" id="cd01949">
    <property type="entry name" value="GGDEF"/>
    <property type="match status" value="1"/>
</dbReference>
<dbReference type="PANTHER" id="PTHR45138:SF9">
    <property type="entry name" value="DIGUANYLATE CYCLASE DGCM-RELATED"/>
    <property type="match status" value="1"/>
</dbReference>
<dbReference type="EMBL" id="AP024169">
    <property type="protein sequence ID" value="BCN28878.1"/>
    <property type="molecule type" value="Genomic_DNA"/>
</dbReference>
<evidence type="ECO:0000313" key="4">
    <source>
        <dbReference type="Proteomes" id="UP000595897"/>
    </source>
</evidence>
<accession>A0A7R7IAV8</accession>
<keyword evidence="1" id="KW-0472">Membrane</keyword>
<evidence type="ECO:0000259" key="2">
    <source>
        <dbReference type="PROSITE" id="PS50887"/>
    </source>
</evidence>
<dbReference type="PANTHER" id="PTHR45138">
    <property type="entry name" value="REGULATORY COMPONENTS OF SENSORY TRANSDUCTION SYSTEM"/>
    <property type="match status" value="1"/>
</dbReference>